<keyword evidence="1" id="KW-1133">Transmembrane helix</keyword>
<sequence length="115" mass="12417">MTSSLPALSTIVQESNPKTTLQSATTTTTTIYNIRTMKASVIISLFSLGALSGVMSFAPSAAFTTKKISLTTFFAEPEAEEEGGFDLDLEEMFDIFDAADKDKGFDETIKKVKGE</sequence>
<keyword evidence="3" id="KW-1185">Reference proteome</keyword>
<dbReference type="KEGG" id="fcy:FRACYDRAFT_249177"/>
<evidence type="ECO:0000313" key="2">
    <source>
        <dbReference type="EMBL" id="OEU08835.1"/>
    </source>
</evidence>
<reference evidence="2 3" key="1">
    <citation type="submission" date="2016-09" db="EMBL/GenBank/DDBJ databases">
        <title>Extensive genetic diversity and differential bi-allelic expression allows diatom success in the polar Southern Ocean.</title>
        <authorList>
            <consortium name="DOE Joint Genome Institute"/>
            <person name="Mock T."/>
            <person name="Otillar R.P."/>
            <person name="Strauss J."/>
            <person name="Dupont C."/>
            <person name="Frickenhaus S."/>
            <person name="Maumus F."/>
            <person name="Mcmullan M."/>
            <person name="Sanges R."/>
            <person name="Schmutz J."/>
            <person name="Toseland A."/>
            <person name="Valas R."/>
            <person name="Veluchamy A."/>
            <person name="Ward B.J."/>
            <person name="Allen A."/>
            <person name="Barry K."/>
            <person name="Falciatore A."/>
            <person name="Ferrante M."/>
            <person name="Fortunato A.E."/>
            <person name="Gloeckner G."/>
            <person name="Gruber A."/>
            <person name="Hipkin R."/>
            <person name="Janech M."/>
            <person name="Kroth P."/>
            <person name="Leese F."/>
            <person name="Lindquist E."/>
            <person name="Lyon B.R."/>
            <person name="Martin J."/>
            <person name="Mayer C."/>
            <person name="Parker M."/>
            <person name="Quesneville H."/>
            <person name="Raymond J."/>
            <person name="Uhlig C."/>
            <person name="Valentin K.U."/>
            <person name="Worden A.Z."/>
            <person name="Armbrust E.V."/>
            <person name="Bowler C."/>
            <person name="Green B."/>
            <person name="Moulton V."/>
            <person name="Van Oosterhout C."/>
            <person name="Grigoriev I."/>
        </authorList>
    </citation>
    <scope>NUCLEOTIDE SEQUENCE [LARGE SCALE GENOMIC DNA]</scope>
    <source>
        <strain evidence="2 3">CCMP1102</strain>
    </source>
</reference>
<dbReference type="InParanoid" id="A0A1E7ESK7"/>
<evidence type="ECO:0000256" key="1">
    <source>
        <dbReference type="SAM" id="Phobius"/>
    </source>
</evidence>
<keyword evidence="1" id="KW-0812">Transmembrane</keyword>
<feature type="transmembrane region" description="Helical" evidence="1">
    <location>
        <begin position="39"/>
        <end position="58"/>
    </location>
</feature>
<gene>
    <name evidence="2" type="ORF">FRACYDRAFT_249177</name>
</gene>
<keyword evidence="1" id="KW-0472">Membrane</keyword>
<dbReference type="Proteomes" id="UP000095751">
    <property type="component" value="Unassembled WGS sequence"/>
</dbReference>
<name>A0A1E7ESK7_9STRA</name>
<proteinExistence type="predicted"/>
<evidence type="ECO:0000313" key="3">
    <source>
        <dbReference type="Proteomes" id="UP000095751"/>
    </source>
</evidence>
<protein>
    <submittedName>
        <fullName evidence="2">Uncharacterized protein</fullName>
    </submittedName>
</protein>
<organism evidence="2 3">
    <name type="scientific">Fragilariopsis cylindrus CCMP1102</name>
    <dbReference type="NCBI Taxonomy" id="635003"/>
    <lineage>
        <taxon>Eukaryota</taxon>
        <taxon>Sar</taxon>
        <taxon>Stramenopiles</taxon>
        <taxon>Ochrophyta</taxon>
        <taxon>Bacillariophyta</taxon>
        <taxon>Bacillariophyceae</taxon>
        <taxon>Bacillariophycidae</taxon>
        <taxon>Bacillariales</taxon>
        <taxon>Bacillariaceae</taxon>
        <taxon>Fragilariopsis</taxon>
    </lineage>
</organism>
<dbReference type="EMBL" id="KV784378">
    <property type="protein sequence ID" value="OEU08835.1"/>
    <property type="molecule type" value="Genomic_DNA"/>
</dbReference>
<dbReference type="AlphaFoldDB" id="A0A1E7ESK7"/>
<accession>A0A1E7ESK7</accession>